<dbReference type="EMBL" id="DWWU01000015">
    <property type="protein sequence ID" value="HJC14918.1"/>
    <property type="molecule type" value="Genomic_DNA"/>
</dbReference>
<reference evidence="1" key="2">
    <citation type="submission" date="2021-04" db="EMBL/GenBank/DDBJ databases">
        <authorList>
            <person name="Gilroy R."/>
        </authorList>
    </citation>
    <scope>NUCLEOTIDE SEQUENCE</scope>
    <source>
        <strain evidence="1">CHK185-5351</strain>
    </source>
</reference>
<sequence>MRDPERLNDFYEELKQIHKQNFPDWRFGQFMNNFFRWLSYSKHHDGFYPEEDEMLELLREYAAGGK</sequence>
<proteinExistence type="predicted"/>
<comment type="caution">
    <text evidence="1">The sequence shown here is derived from an EMBL/GenBank/DDBJ whole genome shotgun (WGS) entry which is preliminary data.</text>
</comment>
<reference evidence="1" key="1">
    <citation type="journal article" date="2021" name="PeerJ">
        <title>Extensive microbial diversity within the chicken gut microbiome revealed by metagenomics and culture.</title>
        <authorList>
            <person name="Gilroy R."/>
            <person name="Ravi A."/>
            <person name="Getino M."/>
            <person name="Pursley I."/>
            <person name="Horton D.L."/>
            <person name="Alikhan N.F."/>
            <person name="Baker D."/>
            <person name="Gharbi K."/>
            <person name="Hall N."/>
            <person name="Watson M."/>
            <person name="Adriaenssens E.M."/>
            <person name="Foster-Nyarko E."/>
            <person name="Jarju S."/>
            <person name="Secka A."/>
            <person name="Antonio M."/>
            <person name="Oren A."/>
            <person name="Chaudhuri R.R."/>
            <person name="La Ragione R."/>
            <person name="Hildebrand F."/>
            <person name="Pallen M.J."/>
        </authorList>
    </citation>
    <scope>NUCLEOTIDE SEQUENCE</scope>
    <source>
        <strain evidence="1">CHK185-5351</strain>
    </source>
</reference>
<dbReference type="AlphaFoldDB" id="A0A9D2N863"/>
<accession>A0A9D2N863</accession>
<evidence type="ECO:0000313" key="2">
    <source>
        <dbReference type="Proteomes" id="UP000823849"/>
    </source>
</evidence>
<dbReference type="Proteomes" id="UP000823849">
    <property type="component" value="Unassembled WGS sequence"/>
</dbReference>
<gene>
    <name evidence="1" type="ORF">H9705_03680</name>
</gene>
<name>A0A9D2N863_9FIRM</name>
<protein>
    <submittedName>
        <fullName evidence="1">Uncharacterized protein</fullName>
    </submittedName>
</protein>
<evidence type="ECO:0000313" key="1">
    <source>
        <dbReference type="EMBL" id="HJC14918.1"/>
    </source>
</evidence>
<organism evidence="1 2">
    <name type="scientific">Candidatus Fusicatenibacter intestinigallinarum</name>
    <dbReference type="NCBI Taxonomy" id="2838598"/>
    <lineage>
        <taxon>Bacteria</taxon>
        <taxon>Bacillati</taxon>
        <taxon>Bacillota</taxon>
        <taxon>Clostridia</taxon>
        <taxon>Lachnospirales</taxon>
        <taxon>Lachnospiraceae</taxon>
        <taxon>Fusicatenibacter</taxon>
    </lineage>
</organism>